<sequence>MRALLIIAALIVAAPAMGQITDPAKNPCAGANGLDICAAAKATAKAISPKLPREIAPGIWVQSADQGGPQVQLQLMVASDLRLPDEAGFAKLACGEPPLAALIMRGGQVAYHLNDRVIATVTSCKEAD</sequence>
<evidence type="ECO:0000313" key="2">
    <source>
        <dbReference type="EMBL" id="PZQ99150.1"/>
    </source>
</evidence>
<evidence type="ECO:0000256" key="1">
    <source>
        <dbReference type="SAM" id="SignalP"/>
    </source>
</evidence>
<organism evidence="2 3">
    <name type="scientific">Cereibacter sphaeroides</name>
    <name type="common">Rhodobacter sphaeroides</name>
    <dbReference type="NCBI Taxonomy" id="1063"/>
    <lineage>
        <taxon>Bacteria</taxon>
        <taxon>Pseudomonadati</taxon>
        <taxon>Pseudomonadota</taxon>
        <taxon>Alphaproteobacteria</taxon>
        <taxon>Rhodobacterales</taxon>
        <taxon>Paracoccaceae</taxon>
        <taxon>Cereibacter</taxon>
    </lineage>
</organism>
<protein>
    <submittedName>
        <fullName evidence="2">Uncharacterized protein</fullName>
    </submittedName>
</protein>
<feature type="chain" id="PRO_5015894856" evidence="1">
    <location>
        <begin position="19"/>
        <end position="128"/>
    </location>
</feature>
<proteinExistence type="predicted"/>
<dbReference type="EMBL" id="QFQS01000001">
    <property type="protein sequence ID" value="PZQ99150.1"/>
    <property type="molecule type" value="Genomic_DNA"/>
</dbReference>
<dbReference type="AlphaFoldDB" id="A0A2W5UMQ5"/>
<accession>A0A2W5UMQ5</accession>
<feature type="signal peptide" evidence="1">
    <location>
        <begin position="1"/>
        <end position="18"/>
    </location>
</feature>
<name>A0A2W5UMQ5_CERSP</name>
<evidence type="ECO:0000313" key="3">
    <source>
        <dbReference type="Proteomes" id="UP000248975"/>
    </source>
</evidence>
<reference evidence="2 3" key="1">
    <citation type="submission" date="2017-08" db="EMBL/GenBank/DDBJ databases">
        <title>Infants hospitalized years apart are colonized by the same room-sourced microbial strains.</title>
        <authorList>
            <person name="Brooks B."/>
            <person name="Olm M.R."/>
            <person name="Firek B.A."/>
            <person name="Baker R."/>
            <person name="Thomas B.C."/>
            <person name="Morowitz M.J."/>
            <person name="Banfield J.F."/>
        </authorList>
    </citation>
    <scope>NUCLEOTIDE SEQUENCE [LARGE SCALE GENOMIC DNA]</scope>
    <source>
        <strain evidence="2">S2_003_000_R2_11</strain>
    </source>
</reference>
<dbReference type="Proteomes" id="UP000248975">
    <property type="component" value="Unassembled WGS sequence"/>
</dbReference>
<gene>
    <name evidence="2" type="ORF">DI533_00095</name>
</gene>
<comment type="caution">
    <text evidence="2">The sequence shown here is derived from an EMBL/GenBank/DDBJ whole genome shotgun (WGS) entry which is preliminary data.</text>
</comment>
<keyword evidence="1" id="KW-0732">Signal</keyword>